<organism evidence="1 2">
    <name type="scientific">Streptomyces bobili</name>
    <dbReference type="NCBI Taxonomy" id="67280"/>
    <lineage>
        <taxon>Bacteria</taxon>
        <taxon>Bacillati</taxon>
        <taxon>Actinomycetota</taxon>
        <taxon>Actinomycetes</taxon>
        <taxon>Kitasatosporales</taxon>
        <taxon>Streptomycetaceae</taxon>
        <taxon>Streptomyces</taxon>
    </lineage>
</organism>
<accession>A0ABZ1QQI3</accession>
<sequence>MTDGSLTAARTCPTGRGATVRTTLERAGATEAKNAAAFSPAVLAKLQKLKSAQREKNVRAQNTVDGR</sequence>
<dbReference type="RefSeq" id="WP_328733643.1">
    <property type="nucleotide sequence ID" value="NZ_CP108038.1"/>
</dbReference>
<dbReference type="GeneID" id="93759454"/>
<protein>
    <submittedName>
        <fullName evidence="1">Uncharacterized protein</fullName>
    </submittedName>
</protein>
<evidence type="ECO:0000313" key="2">
    <source>
        <dbReference type="Proteomes" id="UP001432071"/>
    </source>
</evidence>
<dbReference type="Proteomes" id="UP001432071">
    <property type="component" value="Chromosome"/>
</dbReference>
<reference evidence="1" key="1">
    <citation type="submission" date="2022-10" db="EMBL/GenBank/DDBJ databases">
        <title>The complete genomes of actinobacterial strains from the NBC collection.</title>
        <authorList>
            <person name="Joergensen T.S."/>
            <person name="Alvarez Arevalo M."/>
            <person name="Sterndorff E.B."/>
            <person name="Faurdal D."/>
            <person name="Vuksanovic O."/>
            <person name="Mourched A.-S."/>
            <person name="Charusanti P."/>
            <person name="Shaw S."/>
            <person name="Blin K."/>
            <person name="Weber T."/>
        </authorList>
    </citation>
    <scope>NUCLEOTIDE SEQUENCE</scope>
    <source>
        <strain evidence="1">NBC_00302</strain>
    </source>
</reference>
<gene>
    <name evidence="1" type="ORF">OHT53_00775</name>
</gene>
<proteinExistence type="predicted"/>
<name>A0ABZ1QQI3_9ACTN</name>
<dbReference type="EMBL" id="CP108038">
    <property type="protein sequence ID" value="WUN84730.1"/>
    <property type="molecule type" value="Genomic_DNA"/>
</dbReference>
<evidence type="ECO:0000313" key="1">
    <source>
        <dbReference type="EMBL" id="WUN84730.1"/>
    </source>
</evidence>
<keyword evidence="2" id="KW-1185">Reference proteome</keyword>